<dbReference type="Proteomes" id="UP000199306">
    <property type="component" value="Unassembled WGS sequence"/>
</dbReference>
<dbReference type="InterPro" id="IPR029063">
    <property type="entry name" value="SAM-dependent_MTases_sf"/>
</dbReference>
<protein>
    <submittedName>
        <fullName evidence="2">N-terminal domain of 16S rRNA methyltransferase RsmF</fullName>
    </submittedName>
</protein>
<gene>
    <name evidence="2" type="ORF">SAMN04515674_104299</name>
</gene>
<evidence type="ECO:0000256" key="1">
    <source>
        <dbReference type="SAM" id="MobiDB-lite"/>
    </source>
</evidence>
<keyword evidence="2" id="KW-0808">Transferase</keyword>
<dbReference type="RefSeq" id="WP_092015859.1">
    <property type="nucleotide sequence ID" value="NZ_FOXH01000004.1"/>
</dbReference>
<dbReference type="Gene3D" id="3.40.50.150">
    <property type="entry name" value="Vaccinia Virus protein VP39"/>
    <property type="match status" value="1"/>
</dbReference>
<evidence type="ECO:0000313" key="3">
    <source>
        <dbReference type="Proteomes" id="UP000199306"/>
    </source>
</evidence>
<dbReference type="GO" id="GO:0032259">
    <property type="term" value="P:methylation"/>
    <property type="evidence" value="ECO:0007669"/>
    <property type="project" value="UniProtKB-KW"/>
</dbReference>
<dbReference type="OrthoDB" id="9810297at2"/>
<dbReference type="GO" id="GO:0008168">
    <property type="term" value="F:methyltransferase activity"/>
    <property type="evidence" value="ECO:0007669"/>
    <property type="project" value="UniProtKB-KW"/>
</dbReference>
<keyword evidence="3" id="KW-1185">Reference proteome</keyword>
<accession>A0A1I5RXL3</accession>
<dbReference type="AlphaFoldDB" id="A0A1I5RXL3"/>
<keyword evidence="2" id="KW-0489">Methyltransferase</keyword>
<evidence type="ECO:0000313" key="2">
    <source>
        <dbReference type="EMBL" id="SFP63255.1"/>
    </source>
</evidence>
<reference evidence="2 3" key="1">
    <citation type="submission" date="2016-10" db="EMBL/GenBank/DDBJ databases">
        <authorList>
            <person name="de Groot N.N."/>
        </authorList>
    </citation>
    <scope>NUCLEOTIDE SEQUENCE [LARGE SCALE GENOMIC DNA]</scope>
    <source>
        <strain evidence="3">E92,LMG 26720,CCM 7988</strain>
    </source>
</reference>
<dbReference type="Gene3D" id="3.30.70.1170">
    <property type="entry name" value="Sun protein, domain 3"/>
    <property type="match status" value="1"/>
</dbReference>
<dbReference type="SUPFAM" id="SSF53335">
    <property type="entry name" value="S-adenosyl-L-methionine-dependent methyltransferases"/>
    <property type="match status" value="1"/>
</dbReference>
<dbReference type="EMBL" id="FOXH01000004">
    <property type="protein sequence ID" value="SFP63255.1"/>
    <property type="molecule type" value="Genomic_DNA"/>
</dbReference>
<dbReference type="STRING" id="1079859.SAMN04515674_104299"/>
<feature type="region of interest" description="Disordered" evidence="1">
    <location>
        <begin position="1"/>
        <end position="20"/>
    </location>
</feature>
<organism evidence="2 3">
    <name type="scientific">Pseudarcicella hirudinis</name>
    <dbReference type="NCBI Taxonomy" id="1079859"/>
    <lineage>
        <taxon>Bacteria</taxon>
        <taxon>Pseudomonadati</taxon>
        <taxon>Bacteroidota</taxon>
        <taxon>Cytophagia</taxon>
        <taxon>Cytophagales</taxon>
        <taxon>Flectobacillaceae</taxon>
        <taxon>Pseudarcicella</taxon>
    </lineage>
</organism>
<name>A0A1I5RXL3_9BACT</name>
<proteinExistence type="predicted"/>
<sequence>MIPQDTISPSYPIEGSGREEISGLGQNVENETPIRLNPLRMPENSWVEDFKSTPIIWSDLGKYWQNPPDFRQDPYYYGGVYFPQKASSMFLEYVIKKTINLTSDLRVLELNAGNGENSTLIAGLLSPGSLLVSNDSNNYKVNSITSNLGKLGLLNTWVTQNNPGDFQNLAGFFDVLLINGNELLLKEVAEHQGSESNTSGAF</sequence>